<evidence type="ECO:0000313" key="2">
    <source>
        <dbReference type="Proteomes" id="UP000000238"/>
    </source>
</evidence>
<dbReference type="Proteomes" id="UP000000238">
    <property type="component" value="Chromosome"/>
</dbReference>
<sequence>MAFSGLRLSCRTRRCAYLASRFKSLIIKMFRLAACGGCDPAE</sequence>
<dbReference type="KEGG" id="hch:HCH_02694"/>
<name>Q2SIP3_HAHCH</name>
<dbReference type="AlphaFoldDB" id="Q2SIP3"/>
<evidence type="ECO:0000313" key="1">
    <source>
        <dbReference type="EMBL" id="ABC29481.1"/>
    </source>
</evidence>
<gene>
    <name evidence="1" type="ordered locus">HCH_02694</name>
</gene>
<accession>Q2SIP3</accession>
<dbReference type="EMBL" id="CP000155">
    <property type="protein sequence ID" value="ABC29481.1"/>
    <property type="molecule type" value="Genomic_DNA"/>
</dbReference>
<dbReference type="HOGENOM" id="CLU_3252355_0_0_6"/>
<proteinExistence type="predicted"/>
<organism evidence="1 2">
    <name type="scientific">Hahella chejuensis (strain KCTC 2396)</name>
    <dbReference type="NCBI Taxonomy" id="349521"/>
    <lineage>
        <taxon>Bacteria</taxon>
        <taxon>Pseudomonadati</taxon>
        <taxon>Pseudomonadota</taxon>
        <taxon>Gammaproteobacteria</taxon>
        <taxon>Oceanospirillales</taxon>
        <taxon>Hahellaceae</taxon>
        <taxon>Hahella</taxon>
    </lineage>
</organism>
<dbReference type="STRING" id="349521.HCH_02694"/>
<protein>
    <submittedName>
        <fullName evidence="1">Uncharacterized protein</fullName>
    </submittedName>
</protein>
<keyword evidence="2" id="KW-1185">Reference proteome</keyword>
<reference evidence="1 2" key="1">
    <citation type="journal article" date="2005" name="Nucleic Acids Res.">
        <title>Genomic blueprint of Hahella chejuensis, a marine microbe producing an algicidal agent.</title>
        <authorList>
            <person name="Jeong H."/>
            <person name="Yim J.H."/>
            <person name="Lee C."/>
            <person name="Choi S.-H."/>
            <person name="Park Y.K."/>
            <person name="Yoon S.H."/>
            <person name="Hur C.-G."/>
            <person name="Kang H.-Y."/>
            <person name="Kim D."/>
            <person name="Lee H.H."/>
            <person name="Park K.H."/>
            <person name="Park S.-H."/>
            <person name="Park H.-S."/>
            <person name="Lee H.K."/>
            <person name="Oh T.K."/>
            <person name="Kim J.F."/>
        </authorList>
    </citation>
    <scope>NUCLEOTIDE SEQUENCE [LARGE SCALE GENOMIC DNA]</scope>
    <source>
        <strain evidence="1 2">KCTC 2396</strain>
    </source>
</reference>